<dbReference type="STRING" id="118062.MCBB_1226"/>
<protein>
    <submittedName>
        <fullName evidence="2">Region of a membrane-bound protein predicted to be embedded in the membrane</fullName>
    </submittedName>
</protein>
<accession>A0A1D3L295</accession>
<reference evidence="2 3" key="1">
    <citation type="submission" date="2016-08" db="EMBL/GenBank/DDBJ databases">
        <authorList>
            <person name="Seilhamer J.J."/>
        </authorList>
    </citation>
    <scope>NUCLEOTIDE SEQUENCE [LARGE SCALE GENOMIC DNA]</scope>
    <source>
        <strain evidence="2">Buetzberg</strain>
    </source>
</reference>
<feature type="transmembrane region" description="Helical" evidence="1">
    <location>
        <begin position="90"/>
        <end position="110"/>
    </location>
</feature>
<dbReference type="KEGG" id="mcub:MCBB_1226"/>
<keyword evidence="3" id="KW-1185">Reference proteome</keyword>
<dbReference type="Proteomes" id="UP000094707">
    <property type="component" value="Chromosome I"/>
</dbReference>
<evidence type="ECO:0000256" key="1">
    <source>
        <dbReference type="SAM" id="Phobius"/>
    </source>
</evidence>
<sequence length="140" mass="16025">MSEEYRALTVTEKVLKILKNCFESEGRGGSSARSRAESGIKPFLLETEDGSPSDRIVRMDSLKPCTQNTVPLKRPYKNLLNLLNFLRREMLMFLIYAVVWVTISSMLGTFKTTSHNQDNSKRRIHIDMVEISKKPLGLLF</sequence>
<gene>
    <name evidence="2" type="ORF">MCBB_1226</name>
</gene>
<proteinExistence type="predicted"/>
<name>A0A1D3L295_9EURY</name>
<evidence type="ECO:0000313" key="3">
    <source>
        <dbReference type="Proteomes" id="UP000094707"/>
    </source>
</evidence>
<keyword evidence="1" id="KW-0812">Transmembrane</keyword>
<dbReference type="EMBL" id="LT607756">
    <property type="protein sequence ID" value="SCG85784.1"/>
    <property type="molecule type" value="Genomic_DNA"/>
</dbReference>
<evidence type="ECO:0000313" key="2">
    <source>
        <dbReference type="EMBL" id="SCG85784.1"/>
    </source>
</evidence>
<dbReference type="RefSeq" id="WP_071906909.1">
    <property type="nucleotide sequence ID" value="NZ_LT607756.1"/>
</dbReference>
<organism evidence="2 3">
    <name type="scientific">Methanobacterium congolense</name>
    <dbReference type="NCBI Taxonomy" id="118062"/>
    <lineage>
        <taxon>Archaea</taxon>
        <taxon>Methanobacteriati</taxon>
        <taxon>Methanobacteriota</taxon>
        <taxon>Methanomada group</taxon>
        <taxon>Methanobacteria</taxon>
        <taxon>Methanobacteriales</taxon>
        <taxon>Methanobacteriaceae</taxon>
        <taxon>Methanobacterium</taxon>
    </lineage>
</organism>
<keyword evidence="1" id="KW-0472">Membrane</keyword>
<dbReference type="AlphaFoldDB" id="A0A1D3L295"/>
<dbReference type="GeneID" id="30412070"/>
<keyword evidence="1" id="KW-1133">Transmembrane helix</keyword>